<reference evidence="1" key="1">
    <citation type="journal article" date="2020" name="Stud. Mycol.">
        <title>101 Dothideomycetes genomes: a test case for predicting lifestyles and emergence of pathogens.</title>
        <authorList>
            <person name="Haridas S."/>
            <person name="Albert R."/>
            <person name="Binder M."/>
            <person name="Bloem J."/>
            <person name="Labutti K."/>
            <person name="Salamov A."/>
            <person name="Andreopoulos B."/>
            <person name="Baker S."/>
            <person name="Barry K."/>
            <person name="Bills G."/>
            <person name="Bluhm B."/>
            <person name="Cannon C."/>
            <person name="Castanera R."/>
            <person name="Culley D."/>
            <person name="Daum C."/>
            <person name="Ezra D."/>
            <person name="Gonzalez J."/>
            <person name="Henrissat B."/>
            <person name="Kuo A."/>
            <person name="Liang C."/>
            <person name="Lipzen A."/>
            <person name="Lutzoni F."/>
            <person name="Magnuson J."/>
            <person name="Mondo S."/>
            <person name="Nolan M."/>
            <person name="Ohm R."/>
            <person name="Pangilinan J."/>
            <person name="Park H.-J."/>
            <person name="Ramirez L."/>
            <person name="Alfaro M."/>
            <person name="Sun H."/>
            <person name="Tritt A."/>
            <person name="Yoshinaga Y."/>
            <person name="Zwiers L.-H."/>
            <person name="Turgeon B."/>
            <person name="Goodwin S."/>
            <person name="Spatafora J."/>
            <person name="Crous P."/>
            <person name="Grigoriev I."/>
        </authorList>
    </citation>
    <scope>NUCLEOTIDE SEQUENCE</scope>
    <source>
        <strain evidence="1">CBS 121739</strain>
    </source>
</reference>
<organism evidence="1 2">
    <name type="scientific">Pseudovirgaria hyperparasitica</name>
    <dbReference type="NCBI Taxonomy" id="470096"/>
    <lineage>
        <taxon>Eukaryota</taxon>
        <taxon>Fungi</taxon>
        <taxon>Dikarya</taxon>
        <taxon>Ascomycota</taxon>
        <taxon>Pezizomycotina</taxon>
        <taxon>Dothideomycetes</taxon>
        <taxon>Dothideomycetes incertae sedis</taxon>
        <taxon>Acrospermales</taxon>
        <taxon>Acrospermaceae</taxon>
        <taxon>Pseudovirgaria</taxon>
    </lineage>
</organism>
<evidence type="ECO:0000313" key="2">
    <source>
        <dbReference type="Proteomes" id="UP000799437"/>
    </source>
</evidence>
<proteinExistence type="predicted"/>
<dbReference type="GeneID" id="54480030"/>
<dbReference type="OrthoDB" id="5413827at2759"/>
<name>A0A6A6VZA0_9PEZI</name>
<sequence length="231" mass="26446">MFKHQDESTFAFLRLPRELRDEIYQLLIEKHATVRVTAATFDHRIHISVLQISRQIRDEALDFFFAHATVHQRIPERFLGPNAVPSSMMARVRRLRLDLPATMIYGQNLFGWFSSSAHVPCDWLSTLDSIRKHLSAYPNLISATVEASFIISMRRLENEAELTVAWKTHPLNKDPVLKQFIIQISDLGQGASTAWKYSACTGYGCRYPSIMVLSRGPTDEMSSATQEDYQI</sequence>
<dbReference type="RefSeq" id="XP_033598016.1">
    <property type="nucleotide sequence ID" value="XM_033738976.1"/>
</dbReference>
<dbReference type="PANTHER" id="PTHR42085">
    <property type="entry name" value="F-BOX DOMAIN-CONTAINING PROTEIN"/>
    <property type="match status" value="1"/>
</dbReference>
<evidence type="ECO:0000313" key="1">
    <source>
        <dbReference type="EMBL" id="KAF2755565.1"/>
    </source>
</evidence>
<keyword evidence="2" id="KW-1185">Reference proteome</keyword>
<accession>A0A6A6VZA0</accession>
<dbReference type="AlphaFoldDB" id="A0A6A6VZA0"/>
<dbReference type="Proteomes" id="UP000799437">
    <property type="component" value="Unassembled WGS sequence"/>
</dbReference>
<dbReference type="EMBL" id="ML996577">
    <property type="protein sequence ID" value="KAF2755565.1"/>
    <property type="molecule type" value="Genomic_DNA"/>
</dbReference>
<evidence type="ECO:0008006" key="3">
    <source>
        <dbReference type="Google" id="ProtNLM"/>
    </source>
</evidence>
<gene>
    <name evidence="1" type="ORF">EJ05DRAFT_105425</name>
</gene>
<dbReference type="InterPro" id="IPR038883">
    <property type="entry name" value="AN11006-like"/>
</dbReference>
<dbReference type="PANTHER" id="PTHR42085:SF1">
    <property type="entry name" value="F-BOX DOMAIN-CONTAINING PROTEIN"/>
    <property type="match status" value="1"/>
</dbReference>
<protein>
    <recommendedName>
        <fullName evidence="3">F-box domain-containing protein</fullName>
    </recommendedName>
</protein>